<organism evidence="6 7">
    <name type="scientific">Simiduia curdlanivorans</name>
    <dbReference type="NCBI Taxonomy" id="1492769"/>
    <lineage>
        <taxon>Bacteria</taxon>
        <taxon>Pseudomonadati</taxon>
        <taxon>Pseudomonadota</taxon>
        <taxon>Gammaproteobacteria</taxon>
        <taxon>Cellvibrionales</taxon>
        <taxon>Cellvibrionaceae</taxon>
        <taxon>Simiduia</taxon>
    </lineage>
</organism>
<evidence type="ECO:0000313" key="7">
    <source>
        <dbReference type="Proteomes" id="UP001595840"/>
    </source>
</evidence>
<dbReference type="SUPFAM" id="SSF53328">
    <property type="entry name" value="Formyltransferase"/>
    <property type="match status" value="1"/>
</dbReference>
<dbReference type="InterPro" id="IPR042099">
    <property type="entry name" value="ANL_N_sf"/>
</dbReference>
<feature type="compositionally biased region" description="Basic residues" evidence="4">
    <location>
        <begin position="1987"/>
        <end position="1996"/>
    </location>
</feature>
<evidence type="ECO:0000256" key="3">
    <source>
        <dbReference type="ARBA" id="ARBA00022737"/>
    </source>
</evidence>
<dbReference type="CDD" id="cd02440">
    <property type="entry name" value="AdoMet_MTases"/>
    <property type="match status" value="1"/>
</dbReference>
<dbReference type="Proteomes" id="UP001595840">
    <property type="component" value="Unassembled WGS sequence"/>
</dbReference>
<sequence>MTQVTNIANPFTCSIIGNGKLTLVCAQLLLAASHRIQAIVSDSAELRAWAEAHNIPVIEASGDVESFLEQREFAYLFSVINLNKISARLLAMPTKLAINFHDAPLPRYAGLHVTSWAIANQESTFGVTWHEMNTEFDAGRILKQVEFPIEAGETAFSLNVKCFTKARETFIELIQELAEDRPTFRSQDLTARTVFPRARRPNAIIDWSQPGQKISALLRSLSYMPDANPMALPKVLIGRRFYSIAEAGFRTFAHTAPVGAIVSIDASGVDVAVTGGIVQLKTLLLHDATLIAAGQLAVDIHLTTGAQLPLVEVAVSASIHAAYQQAGLNEPYWLTRLAQAEPFLFPEQVQEQVASQYSESVELLSSQQQEQLTASFPELEPSIIFAALYYCFLTRLAGESAFDIGLAYPSMASAQIEFDQLFCRRIPFRASLDGTNKIGVLVKNLADLLGAAKAKGFYTRDVFARQPDVVPVQLPVSVVIADAGVVEPPELGDALVLVVPQGGNGYRWRFNNELLPAPVVSRVQAGFKVFLTQAIANPLLALNDLPMISESEKNQLLLEWNQTQRPYDAAHCVHQLIEAQAQLRPEAVALVFKENHLSYRELDQRATQLAIKLQAAGAKPDVLVGVFLHRSIEMVIGLLAILKAGAAYVPLDPHYPRDRIALMVDDANLPILITHSRLRDELPNNRAHICCVDQVASDSVGGVGATLAPVDMSPNNLAYVIYTSGSTGRPKGVMIEHRNVMNFFAGMDDTLDYQGEPGVWLAVTSISFDISVLEIFWTLSRGFKVVIQEDEAPSLASVSASTEARHMDVGLFYFSSDAGPSANNNRYKLLLEGAKFADTHGFSSVWTPERHFHLFGGLYPNPSVTSAAIAAVTTNVAIRAGSIVLPLHNPVRVVEEWSVVDNISGGRVGFSFASGWHANDFTLQPENFENRKQIMFDSIDKVRDLWAGKSVAMISGEGKPFNARVYPEPVQKEPPIWITTAGNVDTFRQAGEGGFNILTNLLGQSIEDIQAKIAAYREGRRRNGHQGDGIVSVMVHTFLGVDVDEVREIVREPFCQYLKTSFDLVKIAPWAFPAFRQPSKSAATDPSFDANSLTSEDLDALLDHAFDRYFETAGVFGTPQSCLPLIERLKRAGVDEIACLIDFGVDDDQVLESLVHLNTLRELSLPKQGTHAARAEDFSVAAQIRRHQVTHFQCTPSMARMLAADSDALSSLSNVKKVLLGGEALPMDLVGLLAPVLTGDLINVYGPTETTIWSTSSLVARAARDVSIGKPIANTLIYILDSALHPVPVGAQGELYIGGQGVVRGYLGRPDLTADRFVPNPFVDDPKAKMYRTGDLVRYKHSGDIEYLSRLDHQVKLRGYRIELGEIESLICADPEVRDSVVVVAEMENKVQSLVAYIVPKLANLIQHTSGSVASSSDTTDSEINNLATGHWQSIWNETYQSGSHSRAGELHEISDDPTLNTAGWLNSYTGEQHPQGQMLEWVNATTERILALKPRRVLEIGCGTGMVLFRVAPHCEAYVGVDFSSQALATIEQKLTALELDNVELVQSTADQLALAHAEPFDLVVINSVLQYFPSARYVSKVLKRVFSLLADNGKVFVGDVRSYAHMEIFHHSLALATTPPTTAVSQLQARVEEYRQREAELLIDPDFFSALQSELPALSHINIQLKRGAYHNEMSMYRYDVYLSKGKVNADLTDADFKTLPSVANLVDLQQLLAQASSCVVVRDIVNPRIAAHALVSDLIKEPASFATVSDLQARIAEVTPSGIDPEQLYRLDAGWQVQLSWARSGLKQCYDAYFIPSRHGGSLQHVPIDKLKPLNQHCFEPKAHGVEFMLIDRVRAALRENLPAFMVPSEYLILPKLPLTPNGKIDRKALPRPEKRRREAKADFVAPQGDIEQAIASVLQDMLNIEKIGTKDNFTDLGANSLLMVQANNRLSQLLDRKVSLVSMYRYPTIASLAEYLKGDANDKQGLEKGQQRGEQRKAAQAGRRQRLISTRK</sequence>
<dbReference type="Pfam" id="PF08242">
    <property type="entry name" value="Methyltransf_12"/>
    <property type="match status" value="1"/>
</dbReference>
<dbReference type="PROSITE" id="PS00455">
    <property type="entry name" value="AMP_BINDING"/>
    <property type="match status" value="1"/>
</dbReference>
<gene>
    <name evidence="6" type="ORF">ACFOX3_18975</name>
</gene>
<dbReference type="InterPro" id="IPR020806">
    <property type="entry name" value="PKS_PP-bd"/>
</dbReference>
<dbReference type="EMBL" id="JBHSCX010000025">
    <property type="protein sequence ID" value="MFC4364399.1"/>
    <property type="molecule type" value="Genomic_DNA"/>
</dbReference>
<dbReference type="InterPro" id="IPR000873">
    <property type="entry name" value="AMP-dep_synth/lig_dom"/>
</dbReference>
<evidence type="ECO:0000256" key="1">
    <source>
        <dbReference type="ARBA" id="ARBA00022450"/>
    </source>
</evidence>
<dbReference type="PANTHER" id="PTHR45527:SF1">
    <property type="entry name" value="FATTY ACID SYNTHASE"/>
    <property type="match status" value="1"/>
</dbReference>
<dbReference type="Gene3D" id="3.40.50.12230">
    <property type="match status" value="1"/>
</dbReference>
<dbReference type="SUPFAM" id="SSF56801">
    <property type="entry name" value="Acetyl-CoA synthetase-like"/>
    <property type="match status" value="2"/>
</dbReference>
<dbReference type="Gene3D" id="3.30.559.30">
    <property type="entry name" value="Nonribosomal peptide synthetase, condensation domain"/>
    <property type="match status" value="1"/>
</dbReference>
<feature type="region of interest" description="Disordered" evidence="4">
    <location>
        <begin position="1967"/>
        <end position="1996"/>
    </location>
</feature>
<dbReference type="PROSITE" id="PS50075">
    <property type="entry name" value="CARRIER"/>
    <property type="match status" value="1"/>
</dbReference>
<feature type="domain" description="Carrier" evidence="5">
    <location>
        <begin position="1889"/>
        <end position="1964"/>
    </location>
</feature>
<evidence type="ECO:0000259" key="5">
    <source>
        <dbReference type="PROSITE" id="PS50075"/>
    </source>
</evidence>
<dbReference type="InterPro" id="IPR020845">
    <property type="entry name" value="AMP-binding_CS"/>
</dbReference>
<evidence type="ECO:0000256" key="4">
    <source>
        <dbReference type="SAM" id="MobiDB-lite"/>
    </source>
</evidence>
<dbReference type="InterPro" id="IPR029063">
    <property type="entry name" value="SAM-dependent_MTases_sf"/>
</dbReference>
<dbReference type="Gene3D" id="3.40.50.150">
    <property type="entry name" value="Vaccinia Virus protein VP39"/>
    <property type="match status" value="1"/>
</dbReference>
<evidence type="ECO:0000313" key="6">
    <source>
        <dbReference type="EMBL" id="MFC4364399.1"/>
    </source>
</evidence>
<dbReference type="InterPro" id="IPR036661">
    <property type="entry name" value="Luciferase-like_sf"/>
</dbReference>
<dbReference type="InterPro" id="IPR024011">
    <property type="entry name" value="Biosynth_lucif-like_mOase_dom"/>
</dbReference>
<dbReference type="Gene3D" id="3.40.50.12780">
    <property type="entry name" value="N-terminal domain of ligase-like"/>
    <property type="match status" value="2"/>
</dbReference>
<dbReference type="InterPro" id="IPR009081">
    <property type="entry name" value="PP-bd_ACP"/>
</dbReference>
<keyword evidence="3" id="KW-0677">Repeat</keyword>
<dbReference type="SUPFAM" id="SSF51679">
    <property type="entry name" value="Bacterial luciferase-like"/>
    <property type="match status" value="1"/>
</dbReference>
<dbReference type="Pfam" id="PF00550">
    <property type="entry name" value="PP-binding"/>
    <property type="match status" value="1"/>
</dbReference>
<comment type="caution">
    <text evidence="6">The sequence shown here is derived from an EMBL/GenBank/DDBJ whole genome shotgun (WGS) entry which is preliminary data.</text>
</comment>
<dbReference type="NCBIfam" id="TIGR04020">
    <property type="entry name" value="seco_metab_LLM"/>
    <property type="match status" value="1"/>
</dbReference>
<dbReference type="InterPro" id="IPR036736">
    <property type="entry name" value="ACP-like_sf"/>
</dbReference>
<dbReference type="Gene3D" id="1.10.1200.10">
    <property type="entry name" value="ACP-like"/>
    <property type="match status" value="1"/>
</dbReference>
<dbReference type="RefSeq" id="WP_290260809.1">
    <property type="nucleotide sequence ID" value="NZ_JAUFQG010000004.1"/>
</dbReference>
<dbReference type="InterPro" id="IPR036477">
    <property type="entry name" value="Formyl_transf_N_sf"/>
</dbReference>
<dbReference type="SUPFAM" id="SSF50486">
    <property type="entry name" value="FMT C-terminal domain-like"/>
    <property type="match status" value="1"/>
</dbReference>
<dbReference type="InterPro" id="IPR045851">
    <property type="entry name" value="AMP-bd_C_sf"/>
</dbReference>
<dbReference type="InterPro" id="IPR011034">
    <property type="entry name" value="Formyl_transferase-like_C_sf"/>
</dbReference>
<protein>
    <submittedName>
        <fullName evidence="6">MupA/Atu3671 family FMN-dependent luciferase-like monooxygenase</fullName>
    </submittedName>
</protein>
<dbReference type="InterPro" id="IPR013217">
    <property type="entry name" value="Methyltransf_12"/>
</dbReference>
<keyword evidence="7" id="KW-1185">Reference proteome</keyword>
<dbReference type="InterPro" id="IPR011251">
    <property type="entry name" value="Luciferase-like_dom"/>
</dbReference>
<proteinExistence type="predicted"/>
<reference evidence="7" key="1">
    <citation type="journal article" date="2019" name="Int. J. Syst. Evol. Microbiol.">
        <title>The Global Catalogue of Microorganisms (GCM) 10K type strain sequencing project: providing services to taxonomists for standard genome sequencing and annotation.</title>
        <authorList>
            <consortium name="The Broad Institute Genomics Platform"/>
            <consortium name="The Broad Institute Genome Sequencing Center for Infectious Disease"/>
            <person name="Wu L."/>
            <person name="Ma J."/>
        </authorList>
    </citation>
    <scope>NUCLEOTIDE SEQUENCE [LARGE SCALE GENOMIC DNA]</scope>
    <source>
        <strain evidence="7">CECT 8570</strain>
    </source>
</reference>
<dbReference type="Pfam" id="PF00501">
    <property type="entry name" value="AMP-binding"/>
    <property type="match status" value="2"/>
</dbReference>
<dbReference type="SUPFAM" id="SSF53335">
    <property type="entry name" value="S-adenosyl-L-methionine-dependent methyltransferases"/>
    <property type="match status" value="1"/>
</dbReference>
<dbReference type="Gene3D" id="3.20.20.30">
    <property type="entry name" value="Luciferase-like domain"/>
    <property type="match status" value="1"/>
</dbReference>
<keyword evidence="1" id="KW-0596">Phosphopantetheine</keyword>
<keyword evidence="2" id="KW-0597">Phosphoprotein</keyword>
<dbReference type="Gene3D" id="3.30.300.30">
    <property type="match status" value="2"/>
</dbReference>
<name>A0ABV8V910_9GAMM</name>
<dbReference type="Pfam" id="PF00551">
    <property type="entry name" value="Formyl_trans_N"/>
    <property type="match status" value="1"/>
</dbReference>
<evidence type="ECO:0000256" key="2">
    <source>
        <dbReference type="ARBA" id="ARBA00022553"/>
    </source>
</evidence>
<accession>A0ABV8V910</accession>
<dbReference type="InterPro" id="IPR002376">
    <property type="entry name" value="Formyl_transf_N"/>
</dbReference>
<dbReference type="PANTHER" id="PTHR45527">
    <property type="entry name" value="NONRIBOSOMAL PEPTIDE SYNTHETASE"/>
    <property type="match status" value="1"/>
</dbReference>
<dbReference type="SMART" id="SM00823">
    <property type="entry name" value="PKS_PP"/>
    <property type="match status" value="1"/>
</dbReference>
<feature type="compositionally biased region" description="Basic and acidic residues" evidence="4">
    <location>
        <begin position="1967"/>
        <end position="1981"/>
    </location>
</feature>
<dbReference type="SUPFAM" id="SSF52777">
    <property type="entry name" value="CoA-dependent acyltransferases"/>
    <property type="match status" value="1"/>
</dbReference>
<dbReference type="Pfam" id="PF00296">
    <property type="entry name" value="Bac_luciferase"/>
    <property type="match status" value="1"/>
</dbReference>
<dbReference type="SUPFAM" id="SSF47336">
    <property type="entry name" value="ACP-like"/>
    <property type="match status" value="1"/>
</dbReference>